<comment type="caution">
    <text evidence="3">The sequence shown here is derived from an EMBL/GenBank/DDBJ whole genome shotgun (WGS) entry which is preliminary data.</text>
</comment>
<feature type="domain" description="Phage replisome organiser N-terminal" evidence="1">
    <location>
        <begin position="6"/>
        <end position="43"/>
    </location>
</feature>
<dbReference type="EMBL" id="WSRQ01000028">
    <property type="protein sequence ID" value="MVX65215.1"/>
    <property type="molecule type" value="Genomic_DNA"/>
</dbReference>
<reference evidence="3" key="1">
    <citation type="submission" date="2019-12" db="EMBL/GenBank/DDBJ databases">
        <title>Microbes associate with the intestines of laboratory mice.</title>
        <authorList>
            <person name="Navarre W."/>
            <person name="Wong E."/>
        </authorList>
    </citation>
    <scope>NUCLEOTIDE SEQUENCE</scope>
    <source>
        <strain evidence="3">NM79_F5</strain>
    </source>
</reference>
<proteinExistence type="predicted"/>
<dbReference type="InterPro" id="IPR010056">
    <property type="entry name" value="Phage_rep_org__N"/>
</dbReference>
<evidence type="ECO:0000313" key="2">
    <source>
        <dbReference type="EMBL" id="MVX63623.1"/>
    </source>
</evidence>
<dbReference type="Pfam" id="PF09681">
    <property type="entry name" value="Phage_rep_org_N"/>
    <property type="match status" value="1"/>
</dbReference>
<dbReference type="RefSeq" id="WP_202117321.1">
    <property type="nucleotide sequence ID" value="NZ_WSRQ01000009.1"/>
</dbReference>
<dbReference type="Proteomes" id="UP000656077">
    <property type="component" value="Unassembled WGS sequence"/>
</dbReference>
<sequence length="43" mass="5045">MADIKWIKLATCMPDDEKMKLIDAMPERDTIHYVWIRILLLGG</sequence>
<organism evidence="3 4">
    <name type="scientific">Clostridium chromiireducens</name>
    <dbReference type="NCBI Taxonomy" id="225345"/>
    <lineage>
        <taxon>Bacteria</taxon>
        <taxon>Bacillati</taxon>
        <taxon>Bacillota</taxon>
        <taxon>Clostridia</taxon>
        <taxon>Eubacteriales</taxon>
        <taxon>Clostridiaceae</taxon>
        <taxon>Clostridium</taxon>
    </lineage>
</organism>
<feature type="non-terminal residue" evidence="3">
    <location>
        <position position="43"/>
    </location>
</feature>
<dbReference type="EMBL" id="WSRQ01000009">
    <property type="protein sequence ID" value="MVX63623.1"/>
    <property type="molecule type" value="Genomic_DNA"/>
</dbReference>
<evidence type="ECO:0000259" key="1">
    <source>
        <dbReference type="Pfam" id="PF09681"/>
    </source>
</evidence>
<protein>
    <submittedName>
        <fullName evidence="3">Phage replisome organizer</fullName>
    </submittedName>
</protein>
<gene>
    <name evidence="2" type="ORF">GKZ28_07935</name>
    <name evidence="3" type="ORF">GKZ28_16105</name>
</gene>
<accession>A0A964W3C5</accession>
<name>A0A964W3C5_9CLOT</name>
<dbReference type="AlphaFoldDB" id="A0A964W3C5"/>
<evidence type="ECO:0000313" key="4">
    <source>
        <dbReference type="Proteomes" id="UP000656077"/>
    </source>
</evidence>
<evidence type="ECO:0000313" key="3">
    <source>
        <dbReference type="EMBL" id="MVX65215.1"/>
    </source>
</evidence>